<dbReference type="AlphaFoldDB" id="A0A9P8T9S8"/>
<keyword evidence="6" id="KW-0539">Nucleus</keyword>
<evidence type="ECO:0000313" key="9">
    <source>
        <dbReference type="EMBL" id="KAH3671176.1"/>
    </source>
</evidence>
<dbReference type="GO" id="GO:0000395">
    <property type="term" value="P:mRNA 5'-splice site recognition"/>
    <property type="evidence" value="ECO:0007669"/>
    <property type="project" value="InterPro"/>
</dbReference>
<name>A0A9P8T9S8_9ASCO</name>
<accession>A0A9P8T9S8</accession>
<dbReference type="InterPro" id="IPR017340">
    <property type="entry name" value="U1_snRNP-C"/>
</dbReference>
<keyword evidence="10" id="KW-1185">Reference proteome</keyword>
<keyword evidence="5" id="KW-0694">RNA-binding</keyword>
<protein>
    <recommendedName>
        <fullName evidence="8">Matrin-type domain-containing protein</fullName>
    </recommendedName>
</protein>
<keyword evidence="2" id="KW-0479">Metal-binding</keyword>
<dbReference type="GO" id="GO:0005685">
    <property type="term" value="C:U1 snRNP"/>
    <property type="evidence" value="ECO:0007669"/>
    <property type="project" value="InterPro"/>
</dbReference>
<dbReference type="Gene3D" id="3.30.160.60">
    <property type="entry name" value="Classic Zinc Finger"/>
    <property type="match status" value="1"/>
</dbReference>
<dbReference type="InterPro" id="IPR013085">
    <property type="entry name" value="U1-CZ_Znf_C2H2"/>
</dbReference>
<proteinExistence type="predicted"/>
<evidence type="ECO:0000313" key="10">
    <source>
        <dbReference type="Proteomes" id="UP000769528"/>
    </source>
</evidence>
<dbReference type="OrthoDB" id="76567at2759"/>
<dbReference type="EMBL" id="JAEUBF010001293">
    <property type="protein sequence ID" value="KAH3671176.1"/>
    <property type="molecule type" value="Genomic_DNA"/>
</dbReference>
<keyword evidence="7" id="KW-0687">Ribonucleoprotein</keyword>
<dbReference type="Pfam" id="PF06220">
    <property type="entry name" value="zf-U1"/>
    <property type="match status" value="1"/>
</dbReference>
<dbReference type="PANTHER" id="PTHR31148">
    <property type="entry name" value="U1 SMALL NUCLEAR RIBONUCLEOPROTEIN C"/>
    <property type="match status" value="1"/>
</dbReference>
<evidence type="ECO:0000256" key="2">
    <source>
        <dbReference type="ARBA" id="ARBA00022723"/>
    </source>
</evidence>
<evidence type="ECO:0000256" key="3">
    <source>
        <dbReference type="ARBA" id="ARBA00022771"/>
    </source>
</evidence>
<dbReference type="SUPFAM" id="SSF57667">
    <property type="entry name" value="beta-beta-alpha zinc fingers"/>
    <property type="match status" value="1"/>
</dbReference>
<dbReference type="SMART" id="SM00451">
    <property type="entry name" value="ZnF_U1"/>
    <property type="match status" value="1"/>
</dbReference>
<keyword evidence="4" id="KW-0862">Zinc</keyword>
<evidence type="ECO:0000256" key="5">
    <source>
        <dbReference type="ARBA" id="ARBA00022884"/>
    </source>
</evidence>
<organism evidence="9 10">
    <name type="scientific">Wickerhamomyces mucosus</name>
    <dbReference type="NCBI Taxonomy" id="1378264"/>
    <lineage>
        <taxon>Eukaryota</taxon>
        <taxon>Fungi</taxon>
        <taxon>Dikarya</taxon>
        <taxon>Ascomycota</taxon>
        <taxon>Saccharomycotina</taxon>
        <taxon>Saccharomycetes</taxon>
        <taxon>Phaffomycetales</taxon>
        <taxon>Wickerhamomycetaceae</taxon>
        <taxon>Wickerhamomyces</taxon>
    </lineage>
</organism>
<reference evidence="9" key="1">
    <citation type="journal article" date="2021" name="Open Biol.">
        <title>Shared evolutionary footprints suggest mitochondrial oxidative damage underlies multiple complex I losses in fungi.</title>
        <authorList>
            <person name="Schikora-Tamarit M.A."/>
            <person name="Marcet-Houben M."/>
            <person name="Nosek J."/>
            <person name="Gabaldon T."/>
        </authorList>
    </citation>
    <scope>NUCLEOTIDE SEQUENCE</scope>
    <source>
        <strain evidence="9">CBS6341</strain>
    </source>
</reference>
<dbReference type="GO" id="GO:0008270">
    <property type="term" value="F:zinc ion binding"/>
    <property type="evidence" value="ECO:0007669"/>
    <property type="project" value="UniProtKB-KW"/>
</dbReference>
<dbReference type="GO" id="GO:0030627">
    <property type="term" value="F:pre-mRNA 5'-splice site binding"/>
    <property type="evidence" value="ECO:0007669"/>
    <property type="project" value="InterPro"/>
</dbReference>
<comment type="caution">
    <text evidence="9">The sequence shown here is derived from an EMBL/GenBank/DDBJ whole genome shotgun (WGS) entry which is preliminary data.</text>
</comment>
<dbReference type="InterPro" id="IPR036236">
    <property type="entry name" value="Znf_C2H2_sf"/>
</dbReference>
<comment type="subcellular location">
    <subcellularLocation>
        <location evidence="1">Nucleus</location>
    </subcellularLocation>
</comment>
<dbReference type="InterPro" id="IPR000690">
    <property type="entry name" value="Matrin/U1-C_Znf_C2H2"/>
</dbReference>
<evidence type="ECO:0000256" key="4">
    <source>
        <dbReference type="ARBA" id="ARBA00022833"/>
    </source>
</evidence>
<evidence type="ECO:0000256" key="6">
    <source>
        <dbReference type="ARBA" id="ARBA00023242"/>
    </source>
</evidence>
<sequence>MVRFYCDYCKSYLTHDAASVRKNHLSGKNHVKLVCDYYEEKAKELGIWDQKVGTLANETGFELTIDKLYRGIPGSEITYKDADYYKLAETKLFPPPPNLSSLPQPPPKILHETSNKKEMIGDILKTVT</sequence>
<dbReference type="PROSITE" id="PS50171">
    <property type="entry name" value="ZF_MATRIN"/>
    <property type="match status" value="1"/>
</dbReference>
<reference evidence="9" key="2">
    <citation type="submission" date="2021-01" db="EMBL/GenBank/DDBJ databases">
        <authorList>
            <person name="Schikora-Tamarit M.A."/>
        </authorList>
    </citation>
    <scope>NUCLEOTIDE SEQUENCE</scope>
    <source>
        <strain evidence="9">CBS6341</strain>
    </source>
</reference>
<evidence type="ECO:0000259" key="8">
    <source>
        <dbReference type="PROSITE" id="PS50171"/>
    </source>
</evidence>
<evidence type="ECO:0000256" key="7">
    <source>
        <dbReference type="ARBA" id="ARBA00023274"/>
    </source>
</evidence>
<dbReference type="PIRSF" id="PIRSF037969">
    <property type="entry name" value="U1_snRNP-C"/>
    <property type="match status" value="1"/>
</dbReference>
<keyword evidence="3" id="KW-0863">Zinc-finger</keyword>
<dbReference type="Proteomes" id="UP000769528">
    <property type="component" value="Unassembled WGS sequence"/>
</dbReference>
<feature type="domain" description="Matrin-type" evidence="8">
    <location>
        <begin position="4"/>
        <end position="36"/>
    </location>
</feature>
<gene>
    <name evidence="9" type="ORF">WICMUC_004772</name>
</gene>
<evidence type="ECO:0000256" key="1">
    <source>
        <dbReference type="ARBA" id="ARBA00004123"/>
    </source>
</evidence>
<dbReference type="InterPro" id="IPR003604">
    <property type="entry name" value="Matrin/U1-like-C_Znf_C2H2"/>
</dbReference>
<dbReference type="PANTHER" id="PTHR31148:SF1">
    <property type="entry name" value="U1 SMALL NUCLEAR RIBONUCLEOPROTEIN C"/>
    <property type="match status" value="1"/>
</dbReference>